<evidence type="ECO:0000259" key="9">
    <source>
        <dbReference type="PROSITE" id="PS50109"/>
    </source>
</evidence>
<dbReference type="InterPro" id="IPR018060">
    <property type="entry name" value="HTH_AraC"/>
</dbReference>
<evidence type="ECO:0000256" key="2">
    <source>
        <dbReference type="ARBA" id="ARBA00012438"/>
    </source>
</evidence>
<dbReference type="InterPro" id="IPR015943">
    <property type="entry name" value="WD40/YVTN_repeat-like_dom_sf"/>
</dbReference>
<evidence type="ECO:0000256" key="3">
    <source>
        <dbReference type="ARBA" id="ARBA00022553"/>
    </source>
</evidence>
<dbReference type="SMART" id="SM00342">
    <property type="entry name" value="HTH_ARAC"/>
    <property type="match status" value="1"/>
</dbReference>
<comment type="caution">
    <text evidence="11">The sequence shown here is derived from an EMBL/GenBank/DDBJ whole genome shotgun (WGS) entry which is preliminary data.</text>
</comment>
<dbReference type="Pfam" id="PF00072">
    <property type="entry name" value="Response_reg"/>
    <property type="match status" value="1"/>
</dbReference>
<dbReference type="InterPro" id="IPR011123">
    <property type="entry name" value="Y_Y_Y"/>
</dbReference>
<evidence type="ECO:0000313" key="12">
    <source>
        <dbReference type="Proteomes" id="UP001226434"/>
    </source>
</evidence>
<dbReference type="PROSITE" id="PS00041">
    <property type="entry name" value="HTH_ARAC_FAMILY_1"/>
    <property type="match status" value="1"/>
</dbReference>
<dbReference type="SUPFAM" id="SSF63829">
    <property type="entry name" value="Calcium-dependent phosphotriesterase"/>
    <property type="match status" value="2"/>
</dbReference>
<dbReference type="InterPro" id="IPR036097">
    <property type="entry name" value="HisK_dim/P_sf"/>
</dbReference>
<keyword evidence="12" id="KW-1185">Reference proteome</keyword>
<dbReference type="InterPro" id="IPR013783">
    <property type="entry name" value="Ig-like_fold"/>
</dbReference>
<keyword evidence="5" id="KW-0238">DNA-binding</keyword>
<comment type="catalytic activity">
    <reaction evidence="1">
        <text>ATP + protein L-histidine = ADP + protein N-phospho-L-histidine.</text>
        <dbReference type="EC" id="2.7.13.3"/>
    </reaction>
</comment>
<dbReference type="SUPFAM" id="SSF50978">
    <property type="entry name" value="WD40 repeat-like"/>
    <property type="match status" value="1"/>
</dbReference>
<dbReference type="SUPFAM" id="SSF55874">
    <property type="entry name" value="ATPase domain of HSP90 chaperone/DNA topoisomerase II/histidine kinase"/>
    <property type="match status" value="1"/>
</dbReference>
<dbReference type="SMART" id="SM00387">
    <property type="entry name" value="HATPase_c"/>
    <property type="match status" value="1"/>
</dbReference>
<dbReference type="InterPro" id="IPR003594">
    <property type="entry name" value="HATPase_dom"/>
</dbReference>
<gene>
    <name evidence="11" type="ORF">QJ048_14030</name>
</gene>
<dbReference type="PANTHER" id="PTHR43547:SF2">
    <property type="entry name" value="HYBRID SIGNAL TRANSDUCTION HISTIDINE KINASE C"/>
    <property type="match status" value="1"/>
</dbReference>
<feature type="domain" description="Histidine kinase" evidence="9">
    <location>
        <begin position="890"/>
        <end position="1109"/>
    </location>
</feature>
<dbReference type="Gene3D" id="3.30.565.10">
    <property type="entry name" value="Histidine kinase-like ATPase, C-terminal domain"/>
    <property type="match status" value="1"/>
</dbReference>
<dbReference type="RefSeq" id="WP_282335007.1">
    <property type="nucleotide sequence ID" value="NZ_JASBRG010000007.1"/>
</dbReference>
<keyword evidence="6" id="KW-0804">Transcription</keyword>
<dbReference type="Pfam" id="PF02518">
    <property type="entry name" value="HATPase_c"/>
    <property type="match status" value="1"/>
</dbReference>
<evidence type="ECO:0000256" key="7">
    <source>
        <dbReference type="PROSITE-ProRule" id="PRU00169"/>
    </source>
</evidence>
<dbReference type="PROSITE" id="PS50109">
    <property type="entry name" value="HIS_KIN"/>
    <property type="match status" value="1"/>
</dbReference>
<keyword evidence="3 7" id="KW-0597">Phosphoprotein</keyword>
<dbReference type="InterPro" id="IPR036890">
    <property type="entry name" value="HATPase_C_sf"/>
</dbReference>
<evidence type="ECO:0000256" key="4">
    <source>
        <dbReference type="ARBA" id="ARBA00023015"/>
    </source>
</evidence>
<dbReference type="InterPro" id="IPR009057">
    <property type="entry name" value="Homeodomain-like_sf"/>
</dbReference>
<dbReference type="Pfam" id="PF07494">
    <property type="entry name" value="Reg_prop"/>
    <property type="match status" value="3"/>
</dbReference>
<dbReference type="InterPro" id="IPR011110">
    <property type="entry name" value="Reg_prop"/>
</dbReference>
<dbReference type="EC" id="2.7.13.3" evidence="2"/>
<organism evidence="11 12">
    <name type="scientific">Pinibacter soli</name>
    <dbReference type="NCBI Taxonomy" id="3044211"/>
    <lineage>
        <taxon>Bacteria</taxon>
        <taxon>Pseudomonadati</taxon>
        <taxon>Bacteroidota</taxon>
        <taxon>Chitinophagia</taxon>
        <taxon>Chitinophagales</taxon>
        <taxon>Chitinophagaceae</taxon>
        <taxon>Pinibacter</taxon>
    </lineage>
</organism>
<dbReference type="Gene3D" id="3.40.50.2300">
    <property type="match status" value="1"/>
</dbReference>
<evidence type="ECO:0000259" key="8">
    <source>
        <dbReference type="PROSITE" id="PS01124"/>
    </source>
</evidence>
<dbReference type="SMART" id="SM00388">
    <property type="entry name" value="HisKA"/>
    <property type="match status" value="1"/>
</dbReference>
<dbReference type="InterPro" id="IPR011006">
    <property type="entry name" value="CheY-like_superfamily"/>
</dbReference>
<evidence type="ECO:0000256" key="5">
    <source>
        <dbReference type="ARBA" id="ARBA00023125"/>
    </source>
</evidence>
<sequence>MWFATWNGINRFDGRHFVSFKSSPGDQSFLKNNRIDQIIEDDYRHLWLKSYDGQIYRFDKQTEQFMPLSTILRSPQYQNVYYTSIFSIDHENMWVGTENDGLLLVMNINADSSSYINYNANEVTSFKLPSNKISLFKKLKNGTVWVGTPQGLACLVKDKDGVYKRRDYALLKNVVDVKCVEERNDQLYFGTASGDVIIYNSITDNLSSFNTGTAKINSLLVDHTSDHLYATTAAGELLSINISTHQSEKFVYPDHTELSTIFQDKNNNLWIKPAREGVVKFSPNDHRFKTYTQKTNAKKIYPGDHYAIFEDSKGTVWINLLGGGFGYYNAAKDVVDYFFNEPNSPNRKFSNMVAAVYYDPSGILWMRTDERGIEKITFQQNDFNQQLLMDPGVFLSDNEVRGLLQDRKGRLWVDSKSNHLYVFENGKEQHLKFQNMPQNGMGLIYTMMQDNAGAIWLGTKSNGLYKAVPVNREETSYKLYHFTFDPSGANGINGKEIYTLLQDKKGRIWIGTFDNGLTVVRCSNDPSQLVRDNISDGYSKTRFRKIRHMALDKTGNVWIGTTDGLLIANTKDADKLTYTAYQKKPGDITGLSNNNVQFITKDSKDRMWIATANGLNMAIGDHPEKELRFAVYSEENGLPNDYLLSCVEDKQGNLWIATQAGLAKLNPDGKTFRNYNSFDGLPKYAFSEASAIRMSDGKLAFGTLRGYLDFDPQAIVDHPIQAAIAFTNVQINNKDVSPTAKGSPMTLAANYTQALTLKHDQNIISIDYTVPDFRWNSKASYAYRLKGFDDEWHYNRFENRATYTNLPPGKYVFEVKSVNNELYSNVPAKSMSITILPPPWKTWWAYAIYGALASLAFLLIRRTVLTMLRLRQNIALEKKLSDIKLNFFTNVSHELRTPLTLIINPVEEVVKQEQLSPRGRQYMEVVRKNAGRMSRFVDQLLTLRKLEGGKMKLFISNIDVGLFVKGVCAYFDEMVKEKHIDFRIINELPNAEVWMDAGKIETVVYNLLGNAFKFTANNKSIHVTIKKGATDNNIVLEVADQGTGVPANKLAHIFKLFYEYEGADVQNTKGIGIGLALCKQLVELHGGSIAAENNTKGGLTVKVTLPAGAQHFDKEIVQFIDNEMQQPVETNMESNPQPLVSSEQADEQDKSTLILLVEDNADLRFFLKDQLAAHYRIETARNGVEGLQKASELMPDLVLSDIMMPEMDGLEMLSRLKNDNQTSHIPVILLTAKSAVESQIEGLEFGADYYIAKPFSLDLLFAAIQNIIKKQKRILNTLLDNKKIIHLVSEEIQVLPQDEIFLQKVVDTIEEKMTNPDFDIDTVAETLAVSRSSFYKKFKGLTGIAPVEFVREMRLKKAEQYLRSGYNNISEVAYLVGFNDPKYFSTCFKAKYQMTPKKFIQECQQTMQKD</sequence>
<reference evidence="11 12" key="1">
    <citation type="submission" date="2023-05" db="EMBL/GenBank/DDBJ databases">
        <title>Genome sequence of Pinibacter sp. MAH-24.</title>
        <authorList>
            <person name="Huq M.A."/>
        </authorList>
    </citation>
    <scope>NUCLEOTIDE SEQUENCE [LARGE SCALE GENOMIC DNA]</scope>
    <source>
        <strain evidence="11 12">MAH-24</strain>
    </source>
</reference>
<dbReference type="CDD" id="cd00082">
    <property type="entry name" value="HisKA"/>
    <property type="match status" value="1"/>
</dbReference>
<dbReference type="Pfam" id="PF07495">
    <property type="entry name" value="Y_Y_Y"/>
    <property type="match status" value="1"/>
</dbReference>
<name>A0ABT6REE7_9BACT</name>
<dbReference type="InterPro" id="IPR004358">
    <property type="entry name" value="Sig_transdc_His_kin-like_C"/>
</dbReference>
<evidence type="ECO:0000256" key="1">
    <source>
        <dbReference type="ARBA" id="ARBA00000085"/>
    </source>
</evidence>
<feature type="domain" description="HTH araC/xylS-type" evidence="8">
    <location>
        <begin position="1303"/>
        <end position="1402"/>
    </location>
</feature>
<proteinExistence type="predicted"/>
<dbReference type="PRINTS" id="PR00344">
    <property type="entry name" value="BCTRLSENSOR"/>
</dbReference>
<dbReference type="Gene3D" id="1.10.10.60">
    <property type="entry name" value="Homeodomain-like"/>
    <property type="match status" value="2"/>
</dbReference>
<dbReference type="EMBL" id="JASBRG010000007">
    <property type="protein sequence ID" value="MDI3320905.1"/>
    <property type="molecule type" value="Genomic_DNA"/>
</dbReference>
<keyword evidence="4" id="KW-0805">Transcription regulation</keyword>
<dbReference type="PROSITE" id="PS01124">
    <property type="entry name" value="HTH_ARAC_FAMILY_2"/>
    <property type="match status" value="1"/>
</dbReference>
<evidence type="ECO:0000259" key="10">
    <source>
        <dbReference type="PROSITE" id="PS50110"/>
    </source>
</evidence>
<dbReference type="Pfam" id="PF00512">
    <property type="entry name" value="HisKA"/>
    <property type="match status" value="1"/>
</dbReference>
<evidence type="ECO:0000313" key="11">
    <source>
        <dbReference type="EMBL" id="MDI3320905.1"/>
    </source>
</evidence>
<dbReference type="SUPFAM" id="SSF52172">
    <property type="entry name" value="CheY-like"/>
    <property type="match status" value="1"/>
</dbReference>
<feature type="domain" description="Response regulatory" evidence="10">
    <location>
        <begin position="1153"/>
        <end position="1268"/>
    </location>
</feature>
<dbReference type="InterPro" id="IPR036322">
    <property type="entry name" value="WD40_repeat_dom_sf"/>
</dbReference>
<evidence type="ECO:0000256" key="6">
    <source>
        <dbReference type="ARBA" id="ARBA00023163"/>
    </source>
</evidence>
<dbReference type="InterPro" id="IPR003661">
    <property type="entry name" value="HisK_dim/P_dom"/>
</dbReference>
<dbReference type="PROSITE" id="PS50110">
    <property type="entry name" value="RESPONSE_REGULATORY"/>
    <property type="match status" value="1"/>
</dbReference>
<dbReference type="PANTHER" id="PTHR43547">
    <property type="entry name" value="TWO-COMPONENT HISTIDINE KINASE"/>
    <property type="match status" value="1"/>
</dbReference>
<dbReference type="SUPFAM" id="SSF47384">
    <property type="entry name" value="Homodimeric domain of signal transducing histidine kinase"/>
    <property type="match status" value="1"/>
</dbReference>
<feature type="modified residue" description="4-aspartylphosphate" evidence="7">
    <location>
        <position position="1201"/>
    </location>
</feature>
<dbReference type="Gene3D" id="1.10.287.130">
    <property type="match status" value="1"/>
</dbReference>
<dbReference type="Gene3D" id="2.130.10.10">
    <property type="entry name" value="YVTN repeat-like/Quinoprotein amine dehydrogenase"/>
    <property type="match status" value="3"/>
</dbReference>
<dbReference type="SMART" id="SM00448">
    <property type="entry name" value="REC"/>
    <property type="match status" value="1"/>
</dbReference>
<dbReference type="InterPro" id="IPR005467">
    <property type="entry name" value="His_kinase_dom"/>
</dbReference>
<dbReference type="SUPFAM" id="SSF46689">
    <property type="entry name" value="Homeodomain-like"/>
    <property type="match status" value="1"/>
</dbReference>
<accession>A0ABT6REE7</accession>
<dbReference type="InterPro" id="IPR018062">
    <property type="entry name" value="HTH_AraC-typ_CS"/>
</dbReference>
<protein>
    <recommendedName>
        <fullName evidence="2">histidine kinase</fullName>
        <ecNumber evidence="2">2.7.13.3</ecNumber>
    </recommendedName>
</protein>
<dbReference type="CDD" id="cd17574">
    <property type="entry name" value="REC_OmpR"/>
    <property type="match status" value="1"/>
</dbReference>
<dbReference type="Proteomes" id="UP001226434">
    <property type="component" value="Unassembled WGS sequence"/>
</dbReference>
<dbReference type="Gene3D" id="2.60.40.10">
    <property type="entry name" value="Immunoglobulins"/>
    <property type="match status" value="1"/>
</dbReference>
<dbReference type="Pfam" id="PF12833">
    <property type="entry name" value="HTH_18"/>
    <property type="match status" value="1"/>
</dbReference>
<dbReference type="InterPro" id="IPR001789">
    <property type="entry name" value="Sig_transdc_resp-reg_receiver"/>
</dbReference>